<keyword evidence="4" id="KW-1185">Reference proteome</keyword>
<proteinExistence type="predicted"/>
<feature type="coiled-coil region" evidence="1">
    <location>
        <begin position="266"/>
        <end position="339"/>
    </location>
</feature>
<dbReference type="AlphaFoldDB" id="K0SUD1"/>
<organism evidence="3 4">
    <name type="scientific">Thalassiosira oceanica</name>
    <name type="common">Marine diatom</name>
    <dbReference type="NCBI Taxonomy" id="159749"/>
    <lineage>
        <taxon>Eukaryota</taxon>
        <taxon>Sar</taxon>
        <taxon>Stramenopiles</taxon>
        <taxon>Ochrophyta</taxon>
        <taxon>Bacillariophyta</taxon>
        <taxon>Coscinodiscophyceae</taxon>
        <taxon>Thalassiosirophycidae</taxon>
        <taxon>Thalassiosirales</taxon>
        <taxon>Thalassiosiraceae</taxon>
        <taxon>Thalassiosira</taxon>
    </lineage>
</organism>
<feature type="compositionally biased region" description="Basic and acidic residues" evidence="2">
    <location>
        <begin position="137"/>
        <end position="155"/>
    </location>
</feature>
<comment type="caution">
    <text evidence="3">The sequence shown here is derived from an EMBL/GenBank/DDBJ whole genome shotgun (WGS) entry which is preliminary data.</text>
</comment>
<evidence type="ECO:0000256" key="1">
    <source>
        <dbReference type="SAM" id="Coils"/>
    </source>
</evidence>
<name>K0SUD1_THAOC</name>
<dbReference type="EMBL" id="AGNL01009209">
    <property type="protein sequence ID" value="EJK70008.1"/>
    <property type="molecule type" value="Genomic_DNA"/>
</dbReference>
<feature type="compositionally biased region" description="Basic and acidic residues" evidence="2">
    <location>
        <begin position="53"/>
        <end position="62"/>
    </location>
</feature>
<evidence type="ECO:0000313" key="4">
    <source>
        <dbReference type="Proteomes" id="UP000266841"/>
    </source>
</evidence>
<sequence length="360" mass="41325">PSNIPSEDEAIERQSEQGTHLYSELVDQVSTLNARVKDLDETNRQLQSQVSKAKSDFDDASEMNEKYQEAITTLQGELTKTLNEQDSLHQSELEALSSSIDIAAQARESDQETIENLKKSIEQQDALFQDKMAAALRSKDSHHRTEVNKRDSDVRELQRSNVELQRQLGELSSTQVQQHKRLASTLQMELQNALNQREENKVKHGMELAVIKQELQSANASLEDLRKENGTLKSEIETLLARTSTNQSRNFEKEMNAAHSRFESMEKALQKRVTFLEQEKEKLLSEFNDELALKEEVYTQTRIELSAWKLEMQNALNDIESLKKERDDLKAQVEGYVVSLEAVVSAKAEIEEEMHRMKKY</sequence>
<keyword evidence="1" id="KW-0175">Coiled coil</keyword>
<accession>K0SUD1</accession>
<protein>
    <submittedName>
        <fullName evidence="3">Uncharacterized protein</fullName>
    </submittedName>
</protein>
<gene>
    <name evidence="3" type="ORF">THAOC_08673</name>
</gene>
<feature type="non-terminal residue" evidence="3">
    <location>
        <position position="1"/>
    </location>
</feature>
<feature type="region of interest" description="Disordered" evidence="2">
    <location>
        <begin position="1"/>
        <end position="21"/>
    </location>
</feature>
<feature type="compositionally biased region" description="Acidic residues" evidence="2">
    <location>
        <begin position="1"/>
        <end position="10"/>
    </location>
</feature>
<feature type="region of interest" description="Disordered" evidence="2">
    <location>
        <begin position="136"/>
        <end position="155"/>
    </location>
</feature>
<evidence type="ECO:0000256" key="2">
    <source>
        <dbReference type="SAM" id="MobiDB-lite"/>
    </source>
</evidence>
<evidence type="ECO:0000313" key="3">
    <source>
        <dbReference type="EMBL" id="EJK70008.1"/>
    </source>
</evidence>
<dbReference type="Proteomes" id="UP000266841">
    <property type="component" value="Unassembled WGS sequence"/>
</dbReference>
<reference evidence="3 4" key="1">
    <citation type="journal article" date="2012" name="Genome Biol.">
        <title>Genome and low-iron response of an oceanic diatom adapted to chronic iron limitation.</title>
        <authorList>
            <person name="Lommer M."/>
            <person name="Specht M."/>
            <person name="Roy A.S."/>
            <person name="Kraemer L."/>
            <person name="Andreson R."/>
            <person name="Gutowska M.A."/>
            <person name="Wolf J."/>
            <person name="Bergner S.V."/>
            <person name="Schilhabel M.B."/>
            <person name="Klostermeier U.C."/>
            <person name="Beiko R.G."/>
            <person name="Rosenstiel P."/>
            <person name="Hippler M."/>
            <person name="Laroche J."/>
        </authorList>
    </citation>
    <scope>NUCLEOTIDE SEQUENCE [LARGE SCALE GENOMIC DNA]</scope>
    <source>
        <strain evidence="3 4">CCMP1005</strain>
    </source>
</reference>
<feature type="region of interest" description="Disordered" evidence="2">
    <location>
        <begin position="43"/>
        <end position="62"/>
    </location>
</feature>